<evidence type="ECO:0000256" key="2">
    <source>
        <dbReference type="ARBA" id="ARBA00022448"/>
    </source>
</evidence>
<evidence type="ECO:0000313" key="5">
    <source>
        <dbReference type="Proteomes" id="UP001218188"/>
    </source>
</evidence>
<evidence type="ECO:0000256" key="1">
    <source>
        <dbReference type="ARBA" id="ARBA00010394"/>
    </source>
</evidence>
<dbReference type="SUPFAM" id="SSF48371">
    <property type="entry name" value="ARM repeat"/>
    <property type="match status" value="1"/>
</dbReference>
<reference evidence="4" key="1">
    <citation type="submission" date="2023-03" db="EMBL/GenBank/DDBJ databases">
        <title>Massive genome expansion in bonnet fungi (Mycena s.s.) driven by repeated elements and novel gene families across ecological guilds.</title>
        <authorList>
            <consortium name="Lawrence Berkeley National Laboratory"/>
            <person name="Harder C.B."/>
            <person name="Miyauchi S."/>
            <person name="Viragh M."/>
            <person name="Kuo A."/>
            <person name="Thoen E."/>
            <person name="Andreopoulos B."/>
            <person name="Lu D."/>
            <person name="Skrede I."/>
            <person name="Drula E."/>
            <person name="Henrissat B."/>
            <person name="Morin E."/>
            <person name="Kohler A."/>
            <person name="Barry K."/>
            <person name="LaButti K."/>
            <person name="Morin E."/>
            <person name="Salamov A."/>
            <person name="Lipzen A."/>
            <person name="Mereny Z."/>
            <person name="Hegedus B."/>
            <person name="Baldrian P."/>
            <person name="Stursova M."/>
            <person name="Weitz H."/>
            <person name="Taylor A."/>
            <person name="Grigoriev I.V."/>
            <person name="Nagy L.G."/>
            <person name="Martin F."/>
            <person name="Kauserud H."/>
        </authorList>
    </citation>
    <scope>NUCLEOTIDE SEQUENCE</scope>
    <source>
        <strain evidence="4">CBHHK200</strain>
    </source>
</reference>
<keyword evidence="5" id="KW-1185">Reference proteome</keyword>
<keyword evidence="3" id="KW-0653">Protein transport</keyword>
<dbReference type="Proteomes" id="UP001218188">
    <property type="component" value="Unassembled WGS sequence"/>
</dbReference>
<dbReference type="PANTHER" id="PTHR23316">
    <property type="entry name" value="IMPORTIN ALPHA"/>
    <property type="match status" value="1"/>
</dbReference>
<dbReference type="EMBL" id="JARJCM010000919">
    <property type="protein sequence ID" value="KAJ7015739.1"/>
    <property type="molecule type" value="Genomic_DNA"/>
</dbReference>
<evidence type="ECO:0000313" key="4">
    <source>
        <dbReference type="EMBL" id="KAJ7015739.1"/>
    </source>
</evidence>
<dbReference type="Gene3D" id="1.25.10.10">
    <property type="entry name" value="Leucine-rich Repeat Variant"/>
    <property type="match status" value="1"/>
</dbReference>
<name>A0AAD6RV46_9AGAR</name>
<dbReference type="InterPro" id="IPR011989">
    <property type="entry name" value="ARM-like"/>
</dbReference>
<evidence type="ECO:0000256" key="3">
    <source>
        <dbReference type="ARBA" id="ARBA00022927"/>
    </source>
</evidence>
<gene>
    <name evidence="4" type="ORF">C8F04DRAFT_1205201</name>
</gene>
<protein>
    <submittedName>
        <fullName evidence="4">Uncharacterized protein</fullName>
    </submittedName>
</protein>
<accession>A0AAD6RV46</accession>
<comment type="caution">
    <text evidence="4">The sequence shown here is derived from an EMBL/GenBank/DDBJ whole genome shotgun (WGS) entry which is preliminary data.</text>
</comment>
<comment type="similarity">
    <text evidence="1">Belongs to the importin alpha family.</text>
</comment>
<dbReference type="AlphaFoldDB" id="A0AAD6RV46"/>
<proteinExistence type="inferred from homology"/>
<dbReference type="InterPro" id="IPR016024">
    <property type="entry name" value="ARM-type_fold"/>
</dbReference>
<dbReference type="Pfam" id="PF00514">
    <property type="entry name" value="Arm"/>
    <property type="match status" value="1"/>
</dbReference>
<keyword evidence="2" id="KW-0813">Transport</keyword>
<organism evidence="4 5">
    <name type="scientific">Mycena alexandri</name>
    <dbReference type="NCBI Taxonomy" id="1745969"/>
    <lineage>
        <taxon>Eukaryota</taxon>
        <taxon>Fungi</taxon>
        <taxon>Dikarya</taxon>
        <taxon>Basidiomycota</taxon>
        <taxon>Agaricomycotina</taxon>
        <taxon>Agaricomycetes</taxon>
        <taxon>Agaricomycetidae</taxon>
        <taxon>Agaricales</taxon>
        <taxon>Marasmiineae</taxon>
        <taxon>Mycenaceae</taxon>
        <taxon>Mycena</taxon>
    </lineage>
</organism>
<dbReference type="InterPro" id="IPR000225">
    <property type="entry name" value="Armadillo"/>
</dbReference>
<feature type="non-terminal residue" evidence="4">
    <location>
        <position position="215"/>
    </location>
</feature>
<dbReference type="GO" id="GO:0015031">
    <property type="term" value="P:protein transport"/>
    <property type="evidence" value="ECO:0007669"/>
    <property type="project" value="UniProtKB-KW"/>
</dbReference>
<sequence>LSAALHIPVKLLYSMDEDIIVFACRTISTLLSLGFDEHDIQVVIENWDMPQTRGSSFASIRGPGTPRQVQAVIDALLIAPLVCWAISNATSGGANETAQIAYLVSQGAIKPLCDILTAVDDTVVGVALDGLANILNGGEVDKLSVGPVGNNHYAGIVEASGGLLGLRVLERSENLAICVKAGDILARYFPDESDLDAHTQHHLNTSVFSDVGGSL</sequence>
<dbReference type="SMART" id="SM00185">
    <property type="entry name" value="ARM"/>
    <property type="match status" value="1"/>
</dbReference>